<sequence>MITIRGLKKRYRRNEALHGIDLDVPEGKVTAFLGPNGAGKTTTIKCAMNLLDRDDGSVTVLGTDARKLKPEHWQRIGYVSENQKMPGWMTVPQLLDYVRPMYGAHWDREFEKKLLADFDLPLKTKLRSLSRGQWMKASLVSSLAYRPRLVVLDEPFSGLDPLVRDEFLSGLLELTETEGWTVWISSHDIEEVERFADRVAILNNGRVDLQDDVKSVQARFRAVELGLPDETPAPSGLPESWLNFQIQGRVARFTDSNYDESRSEADCRRLFPALARRDARSMNLREIFVALAKSYRAQRQSAP</sequence>
<evidence type="ECO:0000256" key="1">
    <source>
        <dbReference type="ARBA" id="ARBA00022448"/>
    </source>
</evidence>
<dbReference type="CDD" id="cd03230">
    <property type="entry name" value="ABC_DR_subfamily_A"/>
    <property type="match status" value="1"/>
</dbReference>
<keyword evidence="2" id="KW-0547">Nucleotide-binding</keyword>
<evidence type="ECO:0000313" key="6">
    <source>
        <dbReference type="Proteomes" id="UP001320876"/>
    </source>
</evidence>
<dbReference type="InterPro" id="IPR003593">
    <property type="entry name" value="AAA+_ATPase"/>
</dbReference>
<dbReference type="SUPFAM" id="SSF52540">
    <property type="entry name" value="P-loop containing nucleoside triphosphate hydrolases"/>
    <property type="match status" value="1"/>
</dbReference>
<dbReference type="InterPro" id="IPR003439">
    <property type="entry name" value="ABC_transporter-like_ATP-bd"/>
</dbReference>
<dbReference type="RefSeq" id="WP_264487711.1">
    <property type="nucleotide sequence ID" value="NZ_JAPDDT010000005.1"/>
</dbReference>
<dbReference type="InterPro" id="IPR051782">
    <property type="entry name" value="ABC_Transporter_VariousFunc"/>
</dbReference>
<name>A0ABT3GJB4_9BACT</name>
<dbReference type="InterPro" id="IPR027417">
    <property type="entry name" value="P-loop_NTPase"/>
</dbReference>
<organism evidence="5 6">
    <name type="scientific">Luteolibacter arcticus</name>
    <dbReference type="NCBI Taxonomy" id="1581411"/>
    <lineage>
        <taxon>Bacteria</taxon>
        <taxon>Pseudomonadati</taxon>
        <taxon>Verrucomicrobiota</taxon>
        <taxon>Verrucomicrobiia</taxon>
        <taxon>Verrucomicrobiales</taxon>
        <taxon>Verrucomicrobiaceae</taxon>
        <taxon>Luteolibacter</taxon>
    </lineage>
</organism>
<proteinExistence type="predicted"/>
<dbReference type="PANTHER" id="PTHR42939">
    <property type="entry name" value="ABC TRANSPORTER ATP-BINDING PROTEIN ALBC-RELATED"/>
    <property type="match status" value="1"/>
</dbReference>
<evidence type="ECO:0000259" key="4">
    <source>
        <dbReference type="PROSITE" id="PS50893"/>
    </source>
</evidence>
<accession>A0ABT3GJB4</accession>
<keyword evidence="3 5" id="KW-0067">ATP-binding</keyword>
<evidence type="ECO:0000256" key="2">
    <source>
        <dbReference type="ARBA" id="ARBA00022741"/>
    </source>
</evidence>
<gene>
    <name evidence="5" type="ORF">OKA05_13640</name>
</gene>
<dbReference type="PANTHER" id="PTHR42939:SF1">
    <property type="entry name" value="ABC TRANSPORTER ATP-BINDING PROTEIN ALBC-RELATED"/>
    <property type="match status" value="1"/>
</dbReference>
<evidence type="ECO:0000256" key="3">
    <source>
        <dbReference type="ARBA" id="ARBA00022840"/>
    </source>
</evidence>
<feature type="domain" description="ABC transporter" evidence="4">
    <location>
        <begin position="2"/>
        <end position="229"/>
    </location>
</feature>
<dbReference type="EMBL" id="JAPDDT010000005">
    <property type="protein sequence ID" value="MCW1923602.1"/>
    <property type="molecule type" value="Genomic_DNA"/>
</dbReference>
<dbReference type="Pfam" id="PF00005">
    <property type="entry name" value="ABC_tran"/>
    <property type="match status" value="1"/>
</dbReference>
<comment type="caution">
    <text evidence="5">The sequence shown here is derived from an EMBL/GenBank/DDBJ whole genome shotgun (WGS) entry which is preliminary data.</text>
</comment>
<dbReference type="Proteomes" id="UP001320876">
    <property type="component" value="Unassembled WGS sequence"/>
</dbReference>
<protein>
    <submittedName>
        <fullName evidence="5">ABC transporter ATP-binding protein</fullName>
    </submittedName>
</protein>
<dbReference type="Gene3D" id="3.40.50.300">
    <property type="entry name" value="P-loop containing nucleotide triphosphate hydrolases"/>
    <property type="match status" value="1"/>
</dbReference>
<keyword evidence="6" id="KW-1185">Reference proteome</keyword>
<dbReference type="GO" id="GO:0005524">
    <property type="term" value="F:ATP binding"/>
    <property type="evidence" value="ECO:0007669"/>
    <property type="project" value="UniProtKB-KW"/>
</dbReference>
<keyword evidence="1" id="KW-0813">Transport</keyword>
<dbReference type="PROSITE" id="PS50893">
    <property type="entry name" value="ABC_TRANSPORTER_2"/>
    <property type="match status" value="1"/>
</dbReference>
<dbReference type="SMART" id="SM00382">
    <property type="entry name" value="AAA"/>
    <property type="match status" value="1"/>
</dbReference>
<reference evidence="5 6" key="1">
    <citation type="submission" date="2022-10" db="EMBL/GenBank/DDBJ databases">
        <title>Luteolibacter arcticus strain CCTCC AB 2014275, whole genome shotgun sequencing project.</title>
        <authorList>
            <person name="Zhao G."/>
            <person name="Shen L."/>
        </authorList>
    </citation>
    <scope>NUCLEOTIDE SEQUENCE [LARGE SCALE GENOMIC DNA]</scope>
    <source>
        <strain evidence="5 6">CCTCC AB 2014275</strain>
    </source>
</reference>
<evidence type="ECO:0000313" key="5">
    <source>
        <dbReference type="EMBL" id="MCW1923602.1"/>
    </source>
</evidence>